<dbReference type="EMBL" id="SNRY01002252">
    <property type="protein sequence ID" value="KAA6325977.1"/>
    <property type="molecule type" value="Genomic_DNA"/>
</dbReference>
<gene>
    <name evidence="1" type="ORF">EZS27_024863</name>
</gene>
<proteinExistence type="predicted"/>
<reference evidence="1" key="1">
    <citation type="submission" date="2019-03" db="EMBL/GenBank/DDBJ databases">
        <title>Single cell metagenomics reveals metabolic interactions within the superorganism composed of flagellate Streblomastix strix and complex community of Bacteroidetes bacteria on its surface.</title>
        <authorList>
            <person name="Treitli S.C."/>
            <person name="Kolisko M."/>
            <person name="Husnik F."/>
            <person name="Keeling P."/>
            <person name="Hampl V."/>
        </authorList>
    </citation>
    <scope>NUCLEOTIDE SEQUENCE</scope>
    <source>
        <strain evidence="1">STM</strain>
    </source>
</reference>
<comment type="caution">
    <text evidence="1">The sequence shown here is derived from an EMBL/GenBank/DDBJ whole genome shotgun (WGS) entry which is preliminary data.</text>
</comment>
<evidence type="ECO:0000313" key="1">
    <source>
        <dbReference type="EMBL" id="KAA6325977.1"/>
    </source>
</evidence>
<name>A0A5J4QVL5_9ZZZZ</name>
<dbReference type="AlphaFoldDB" id="A0A5J4QVL5"/>
<accession>A0A5J4QVL5</accession>
<organism evidence="1">
    <name type="scientific">termite gut metagenome</name>
    <dbReference type="NCBI Taxonomy" id="433724"/>
    <lineage>
        <taxon>unclassified sequences</taxon>
        <taxon>metagenomes</taxon>
        <taxon>organismal metagenomes</taxon>
    </lineage>
</organism>
<protein>
    <submittedName>
        <fullName evidence="1">Uncharacterized protein</fullName>
    </submittedName>
</protein>
<sequence length="123" mass="14553">MNVEWLVEKDVEECLQESLNNWIKNMTSCNKKREKVEGYYYSEYEPFYPIPVPNVLTEEEAKELFDLIKEKEKNANVEYYLGDSTSRVTGEILGNKEYELDGWTWTGDLAEHYVLTHKCKINN</sequence>